<keyword evidence="2" id="KW-0813">Transport</keyword>
<evidence type="ECO:0000256" key="6">
    <source>
        <dbReference type="ARBA" id="ARBA00023136"/>
    </source>
</evidence>
<keyword evidence="4 7" id="KW-0812">Transmembrane</keyword>
<feature type="transmembrane region" description="Helical" evidence="7">
    <location>
        <begin position="258"/>
        <end position="280"/>
    </location>
</feature>
<feature type="transmembrane region" description="Helical" evidence="7">
    <location>
        <begin position="292"/>
        <end position="309"/>
    </location>
</feature>
<evidence type="ECO:0000256" key="3">
    <source>
        <dbReference type="ARBA" id="ARBA00022475"/>
    </source>
</evidence>
<dbReference type="CDD" id="cd06173">
    <property type="entry name" value="MFS_MefA_like"/>
    <property type="match status" value="1"/>
</dbReference>
<protein>
    <submittedName>
        <fullName evidence="9">MFS transporter</fullName>
    </submittedName>
</protein>
<dbReference type="InterPro" id="IPR036259">
    <property type="entry name" value="MFS_trans_sf"/>
</dbReference>
<sequence length="416" mass="42175">MPRSGPASGVDGTAFRRLLVAWGVSVLGDGVRMVALPLVAALMTGSPLAVTAVAAAELVPWLLFSVPSGALVDRWDARTALLVAHLVRAALSGVLVVALLQSSSTVALLCALAFMLTVAETFADAASQVLLVGAAGPADLVPANARVRTVESLTLHLAGPLLGGVLVAVQPALAFAVDGLTFLAAAALVTRLPRALVAEDGGGGPAEPLLRAVREGVRAVLADRGLRLVVSVMAWTSLATGAVEAITTLYALQVLDLPIALVPFVLVLQAVGLLVGSRLVTPTASRWGEGSVMTLALVLVGGAYVVIGLVPRVPVVLTCYLVTGIGFALWNVLASARRQRLTPEGLLGRVSNASRAVTWGAMPLGALVAGVLATATSMAVVHVAAGVLVLVVAGLTRAALRAAHRSGSPLRQSATA</sequence>
<evidence type="ECO:0000313" key="9">
    <source>
        <dbReference type="EMBL" id="UZJ23831.1"/>
    </source>
</evidence>
<dbReference type="Gene3D" id="1.20.1250.20">
    <property type="entry name" value="MFS general substrate transporter like domains"/>
    <property type="match status" value="1"/>
</dbReference>
<keyword evidence="5 7" id="KW-1133">Transmembrane helix</keyword>
<evidence type="ECO:0000256" key="7">
    <source>
        <dbReference type="SAM" id="Phobius"/>
    </source>
</evidence>
<dbReference type="RefSeq" id="WP_265381939.1">
    <property type="nucleotide sequence ID" value="NZ_CP110615.1"/>
</dbReference>
<accession>A0ABY6NXS9</accession>
<reference evidence="9" key="1">
    <citation type="submission" date="2022-10" db="EMBL/GenBank/DDBJ databases">
        <title>Rhodococcus sp.75.</title>
        <authorList>
            <person name="Sun M."/>
        </authorList>
    </citation>
    <scope>NUCLEOTIDE SEQUENCE</scope>
    <source>
        <strain evidence="9">75</strain>
    </source>
</reference>
<name>A0ABY6NXS9_9NOCA</name>
<dbReference type="InterPro" id="IPR020846">
    <property type="entry name" value="MFS_dom"/>
</dbReference>
<evidence type="ECO:0000256" key="2">
    <source>
        <dbReference type="ARBA" id="ARBA00022448"/>
    </source>
</evidence>
<evidence type="ECO:0000256" key="1">
    <source>
        <dbReference type="ARBA" id="ARBA00004651"/>
    </source>
</evidence>
<organism evidence="9 10">
    <name type="scientific">Rhodococcus antarcticus</name>
    <dbReference type="NCBI Taxonomy" id="2987751"/>
    <lineage>
        <taxon>Bacteria</taxon>
        <taxon>Bacillati</taxon>
        <taxon>Actinomycetota</taxon>
        <taxon>Actinomycetes</taxon>
        <taxon>Mycobacteriales</taxon>
        <taxon>Nocardiaceae</taxon>
        <taxon>Rhodococcus</taxon>
    </lineage>
</organism>
<dbReference type="PROSITE" id="PS50850">
    <property type="entry name" value="MFS"/>
    <property type="match status" value="1"/>
</dbReference>
<proteinExistence type="predicted"/>
<keyword evidence="10" id="KW-1185">Reference proteome</keyword>
<feature type="domain" description="Major facilitator superfamily (MFS) profile" evidence="8">
    <location>
        <begin position="179"/>
        <end position="416"/>
    </location>
</feature>
<keyword evidence="3" id="KW-1003">Cell membrane</keyword>
<feature type="transmembrane region" description="Helical" evidence="7">
    <location>
        <begin position="161"/>
        <end position="189"/>
    </location>
</feature>
<dbReference type="SUPFAM" id="SSF103473">
    <property type="entry name" value="MFS general substrate transporter"/>
    <property type="match status" value="1"/>
</dbReference>
<feature type="transmembrane region" description="Helical" evidence="7">
    <location>
        <begin position="48"/>
        <end position="67"/>
    </location>
</feature>
<keyword evidence="6 7" id="KW-0472">Membrane</keyword>
<feature type="transmembrane region" description="Helical" evidence="7">
    <location>
        <begin position="379"/>
        <end position="400"/>
    </location>
</feature>
<feature type="transmembrane region" description="Helical" evidence="7">
    <location>
        <begin position="228"/>
        <end position="252"/>
    </location>
</feature>
<comment type="subcellular location">
    <subcellularLocation>
        <location evidence="1">Cell membrane</location>
        <topology evidence="1">Multi-pass membrane protein</topology>
    </subcellularLocation>
</comment>
<dbReference type="PANTHER" id="PTHR23513">
    <property type="entry name" value="INTEGRAL MEMBRANE EFFLUX PROTEIN-RELATED"/>
    <property type="match status" value="1"/>
</dbReference>
<feature type="transmembrane region" description="Helical" evidence="7">
    <location>
        <begin position="356"/>
        <end position="373"/>
    </location>
</feature>
<evidence type="ECO:0000256" key="5">
    <source>
        <dbReference type="ARBA" id="ARBA00022989"/>
    </source>
</evidence>
<dbReference type="PANTHER" id="PTHR23513:SF6">
    <property type="entry name" value="MAJOR FACILITATOR SUPERFAMILY ASSOCIATED DOMAIN-CONTAINING PROTEIN"/>
    <property type="match status" value="1"/>
</dbReference>
<feature type="transmembrane region" description="Helical" evidence="7">
    <location>
        <begin position="315"/>
        <end position="336"/>
    </location>
</feature>
<evidence type="ECO:0000259" key="8">
    <source>
        <dbReference type="PROSITE" id="PS50850"/>
    </source>
</evidence>
<dbReference type="Pfam" id="PF05977">
    <property type="entry name" value="MFS_3"/>
    <property type="match status" value="1"/>
</dbReference>
<evidence type="ECO:0000313" key="10">
    <source>
        <dbReference type="Proteomes" id="UP001164965"/>
    </source>
</evidence>
<dbReference type="EMBL" id="CP110615">
    <property type="protein sequence ID" value="UZJ23831.1"/>
    <property type="molecule type" value="Genomic_DNA"/>
</dbReference>
<gene>
    <name evidence="9" type="ORF">RHODO2019_11535</name>
</gene>
<feature type="transmembrane region" description="Helical" evidence="7">
    <location>
        <begin position="20"/>
        <end position="41"/>
    </location>
</feature>
<dbReference type="Proteomes" id="UP001164965">
    <property type="component" value="Chromosome"/>
</dbReference>
<dbReference type="InterPro" id="IPR010290">
    <property type="entry name" value="TM_effector"/>
</dbReference>
<evidence type="ECO:0000256" key="4">
    <source>
        <dbReference type="ARBA" id="ARBA00022692"/>
    </source>
</evidence>